<evidence type="ECO:0000259" key="2">
    <source>
        <dbReference type="Pfam" id="PF05235"/>
    </source>
</evidence>
<dbReference type="InterPro" id="IPR007899">
    <property type="entry name" value="CHAD_dom"/>
</dbReference>
<accession>A0A6J5GXY6</accession>
<dbReference type="Pfam" id="PF05235">
    <property type="entry name" value="CHAD"/>
    <property type="match status" value="1"/>
</dbReference>
<evidence type="ECO:0000313" key="3">
    <source>
        <dbReference type="EMBL" id="CAB3809008.1"/>
    </source>
</evidence>
<evidence type="ECO:0000256" key="1">
    <source>
        <dbReference type="SAM" id="MobiDB-lite"/>
    </source>
</evidence>
<feature type="region of interest" description="Disordered" evidence="1">
    <location>
        <begin position="1"/>
        <end position="46"/>
    </location>
</feature>
<name>A0A6J5GXY6_9BURK</name>
<dbReference type="Proteomes" id="UP000494252">
    <property type="component" value="Unassembled WGS sequence"/>
</dbReference>
<dbReference type="AlphaFoldDB" id="A0A6J5GXY6"/>
<organism evidence="3 4">
    <name type="scientific">Paraburkholderia fynbosensis</name>
    <dbReference type="NCBI Taxonomy" id="1200993"/>
    <lineage>
        <taxon>Bacteria</taxon>
        <taxon>Pseudomonadati</taxon>
        <taxon>Pseudomonadota</taxon>
        <taxon>Betaproteobacteria</taxon>
        <taxon>Burkholderiales</taxon>
        <taxon>Burkholderiaceae</taxon>
        <taxon>Paraburkholderia</taxon>
    </lineage>
</organism>
<dbReference type="PANTHER" id="PTHR39339">
    <property type="entry name" value="SLR1444 PROTEIN"/>
    <property type="match status" value="1"/>
</dbReference>
<protein>
    <recommendedName>
        <fullName evidence="2">CHAD domain-containing protein</fullName>
    </recommendedName>
</protein>
<gene>
    <name evidence="3" type="ORF">LMG27177_06676</name>
</gene>
<dbReference type="Gene3D" id="1.40.20.10">
    <property type="entry name" value="CHAD domain"/>
    <property type="match status" value="1"/>
</dbReference>
<evidence type="ECO:0000313" key="4">
    <source>
        <dbReference type="Proteomes" id="UP000494252"/>
    </source>
</evidence>
<feature type="domain" description="CHAD" evidence="2">
    <location>
        <begin position="5"/>
        <end position="95"/>
    </location>
</feature>
<sequence>MSTSSARTPLTKFAQKRVTAAQDQLKKRMHRASKASSSDYSSYHDVRKAGKKVRYLIEFFEPVLKKKQRQSLKNLKQLQKRFGALNDVVASRDLLDAHRASLPDGVDAKAALRALKKKQIRRIKAASKLL</sequence>
<dbReference type="EMBL" id="CADIKI010000028">
    <property type="protein sequence ID" value="CAB3809008.1"/>
    <property type="molecule type" value="Genomic_DNA"/>
</dbReference>
<keyword evidence="4" id="KW-1185">Reference proteome</keyword>
<dbReference type="InterPro" id="IPR038186">
    <property type="entry name" value="CHAD_dom_sf"/>
</dbReference>
<reference evidence="3 4" key="1">
    <citation type="submission" date="2020-04" db="EMBL/GenBank/DDBJ databases">
        <authorList>
            <person name="De Canck E."/>
        </authorList>
    </citation>
    <scope>NUCLEOTIDE SEQUENCE [LARGE SCALE GENOMIC DNA]</scope>
    <source>
        <strain evidence="3 4">LMG 27177</strain>
    </source>
</reference>
<dbReference type="PANTHER" id="PTHR39339:SF1">
    <property type="entry name" value="CHAD DOMAIN-CONTAINING PROTEIN"/>
    <property type="match status" value="1"/>
</dbReference>
<proteinExistence type="predicted"/>